<accession>A0A0A3XUJ3</accession>
<feature type="region of interest" description="Disordered" evidence="1">
    <location>
        <begin position="791"/>
        <end position="822"/>
    </location>
</feature>
<proteinExistence type="predicted"/>
<evidence type="ECO:0000313" key="2">
    <source>
        <dbReference type="EMBL" id="KGT76959.1"/>
    </source>
</evidence>
<sequence length="2710" mass="287897">MAGRMTAFRRVGIDGPDYGSNGALWQAWLDLGSQPKAADQPPRNSSIRVILQAARADQVPIQDQADVLFQEPMLLAMAATTVDFRNDPGSAPSITIGRAQFTPLALADLSPLPAAAGVAGPPPRPSRYSDLRVAPKTAWPPRPDGFVKIDNVFELAAPQLRATRGRIPVACALDAEPKPSVGYALTKQLSIEWATPGDYIRIFGGLFIRRRKTAKPIPGHTKVSDAITFDLTPDGVEFDVLAPNPFGTSNGDRLPLRLRLVPVEIGNGLTGLQLDLIDPVSDSASLIKLKAGLNWMSRDLTDRGGCISLQVDTSALPPLAWPLQVKGEPAAPVWVCDNPAAVPGADLIPSIRMLEDAVAARLLTREDYGGGEPGVAELTGHRATLSARRGTDPVVLTITSQAERPAALEEAATASPTILLTWSEAAKPPFNPDKIEVKPFSGIVDASPLAARLGEVWAVSGAIASGTRPPYAFIALERGWVQMPLPPAPKPDDPPPVKLLAAGSAFRGFLRVAVDAGGSTARADDPTLPGLEIVGAQSVNATVIWKKPLDTALPRSIAVAVNAAAGTLEGVLWAGEASPSPTEILPPLDAGPASLTSAPIAFGVSGPTNWQVQVAGFREKGVGSISFRLPLFPSAVDPLLVWQPHQTLALVSSVSMTRTAESAKRPSATRELVPAEVIGSPTTPLTLTFATDTDGNALRLPYIDTLPLNTTAYGDGRWRWPWPPQRAVAPGPYPSSPEESAGVALASLTLPGIEFTPSADAATPVSSSQMRVSLRYDLPVLDELFADSKAPEPKVPISGDAKSQAGSSDAAPESPKRIDTPPTALDLARLSGVWFENARRLARARTEGDRVVLRELQDQDHKPVVELWHRLSGVTDGIVRGIAEPYVWKPPTFGFSALPPAPNVDVHLGAYILGNTWQYGPAALAGLPDTNFTIPTTGNELKPSTAPGPGQIEVKGFAASSFPVAFTSPGSATPVTQPNHLQDARGLSLALVPDLTSPLQTSRTAALRAAPDDLALVLATLRKPVKVMVGDVGCSFWFRDLPLKTDAGQLTFDTSGGLETGLGPDPAAINRNRVTRTVYEWGFFGPQEERPPGGKSWNQKKPKRGRFEFDLAGPLSARPLRLLSVDIASAGGVLQFELLASVQYKSPPSDDNDTAPFAAEAIYATGNLVRLTFGPGSMPDGSLALTKMIRIEIKDPSDPTMVSDPFVPPSKVDPKPGDKPKSVSLVSDVEVHHGPNQAASKTSKTRLSLDFHFTRDVQNSKPDIASANLRVRLFGQDCNLDTTDAGFNPPGLTASFSASPVEGILNLKKMELIWPERGGPMLYLADGDLTVPLRNANSPPVFKRNFTNGTLQWLGLGSRPADGAESIDHETGVVTIEVKDKIAGPVDGQQPPMLFRGFHLPAGTLQGVVAVVFPKGHAVEGQKWPTWPTPALGSALVEFAFDADTSTSPQRITAIRHRHSGAAAVDGNPVRWTSRLLFDAAFAAPGLDISSVSWPVGYATPSRVTFDPDSSVPGDWPATLTMRGSGDPLAKLMLAHKVQPRLCAHELPTDILVANGNAVLLGRSWSFRAVVDHTLTPVKGAWPGAPATLANTPLIWTSIDEVIMFDMHGLIAAANLQPDPARDRYAFLARYKDSALDADVRIAGVVRRALADAGFPVEYVMQALKGTVAPDSLVLTGAALTEVVTSLETPNRGVVLVPQWILPWSPLSSSPGGDANGEAALGALKACPQTHTDNGDRVYNIALYDATAGTPRSLEGPPPSSCAVQDGTQSLLETLMSSIVGGGKARAMVAVDQAMLVPKTAAVPPLSRPLFPRTLLALSAVAEAYGKALSSNPVPPFVRRISCLTAREVPLDGVRASGEVRFTVTAWPPNSPPLDPAAPAVTLIVTDAASVQNDFLPAALAATLVDSASNQVVLDGKQRADASMRAFGLSANPRVLILASVDSSYLTIHDPKSSRDPDSPSRIPPPHVSWLVTQPAMPLMKEQRPHVLRRLSDTIYASPALGWPLVTRADDTAKAQVSLGEEEVRRNEQHAWAGRVRGLAWPAIAWNRSAIADDEIQHDPTGAPDQTVEGGYLPADAAEMRESAFITAGQRVAFRRRAAKSLRAPPDRHSVLAPPRARAPTIDAIAAAFGQARNPLPEAAKSADRAGLAPMLPGAIEATVTGQRPGVMLSQFEGVLLTSFMVPFDKDFSRFGRPAWRGPLTLRQVRAPRSSALPEISDLAIRRKTYLSMDEIDGAKNLKAFKVVAGPAQVVRFDRHLTGDTRSPHAVTIRVENPDHGRLSADWDGRLRLIATVPTDLTGPDPAAHVALARIGLLPSQTEKRRPRVELRVGDIIVVFTQMIWAPLPSSGPRPTRLMIDFIVEGPARDAAQAAVAQALRDSSADTPVRITIRGTRPNQANEGDPSINGSGSAQLETGTVNQLLPGPPHVLVFDLPHIPSRQRWLPVKTFTLAFGDPAYDRELGGPTSSNQVGIGDVPHVLAVDRAEYDPAATIHLAFWKRQKGLNTKVEKPAGSWALIVQVVPGDGGPSRSLQIAATEAKPSNPKFPGSRYVVEGCEIYAIPLSALREPVDPKSPSADVPAKLKAGDRLQVTVNNEAADKEQLTLNVGVIAQPVLPPPAATYGLATLQRVDAAVGTTLFATAPLPQAIEYPDLLSDLVAGHVRRRGMFLWPFAGNGPAGADSGHAFGFLVKVDRTGGGQLPSAKADFEKSES</sequence>
<gene>
    <name evidence="2" type="ORF">MA20_25755</name>
</gene>
<dbReference type="EMBL" id="JRPN01000019">
    <property type="protein sequence ID" value="KGT76959.1"/>
    <property type="molecule type" value="Genomic_DNA"/>
</dbReference>
<dbReference type="Proteomes" id="UP000030377">
    <property type="component" value="Unassembled WGS sequence"/>
</dbReference>
<evidence type="ECO:0000313" key="3">
    <source>
        <dbReference type="Proteomes" id="UP000030377"/>
    </source>
</evidence>
<feature type="region of interest" description="Disordered" evidence="1">
    <location>
        <begin position="1198"/>
        <end position="1223"/>
    </location>
</feature>
<evidence type="ECO:0000256" key="1">
    <source>
        <dbReference type="SAM" id="MobiDB-lite"/>
    </source>
</evidence>
<feature type="region of interest" description="Disordered" evidence="1">
    <location>
        <begin position="2392"/>
        <end position="2411"/>
    </location>
</feature>
<protein>
    <submittedName>
        <fullName evidence="2">Uncharacterized protein</fullName>
    </submittedName>
</protein>
<dbReference type="PATRIC" id="fig|375.37.peg.7023"/>
<feature type="compositionally biased region" description="Polar residues" evidence="1">
    <location>
        <begin position="2393"/>
        <end position="2411"/>
    </location>
</feature>
<dbReference type="KEGG" id="bjp:RN69_40010"/>
<comment type="caution">
    <text evidence="2">The sequence shown here is derived from an EMBL/GenBank/DDBJ whole genome shotgun (WGS) entry which is preliminary data.</text>
</comment>
<feature type="compositionally biased region" description="Basic and acidic residues" evidence="1">
    <location>
        <begin position="1212"/>
        <end position="1221"/>
    </location>
</feature>
<reference evidence="2 3" key="1">
    <citation type="submission" date="2014-09" db="EMBL/GenBank/DDBJ databases">
        <title>Draft genome of Bradyrhizobium japonicum Is-34.</title>
        <authorList>
            <person name="Tsurumaru H."/>
            <person name="Yamakawa T."/>
            <person name="Hashimoto S."/>
            <person name="Okizaki K."/>
            <person name="Kanesaki Y."/>
            <person name="Yoshikawa H."/>
            <person name="Yajima S."/>
        </authorList>
    </citation>
    <scope>NUCLEOTIDE SEQUENCE [LARGE SCALE GENOMIC DNA]</scope>
    <source>
        <strain evidence="2 3">Is-34</strain>
    </source>
</reference>
<name>A0A0A3XUJ3_BRAJP</name>
<organism evidence="2 3">
    <name type="scientific">Bradyrhizobium japonicum</name>
    <dbReference type="NCBI Taxonomy" id="375"/>
    <lineage>
        <taxon>Bacteria</taxon>
        <taxon>Pseudomonadati</taxon>
        <taxon>Pseudomonadota</taxon>
        <taxon>Alphaproteobacteria</taxon>
        <taxon>Hyphomicrobiales</taxon>
        <taxon>Nitrobacteraceae</taxon>
        <taxon>Bradyrhizobium</taxon>
    </lineage>
</organism>